<accession>A0A9X7ZFN4</accession>
<dbReference type="RefSeq" id="WP_220695463.1">
    <property type="nucleotide sequence ID" value="NZ_CP080997.1"/>
</dbReference>
<evidence type="ECO:0000256" key="1">
    <source>
        <dbReference type="SAM" id="MobiDB-lite"/>
    </source>
</evidence>
<feature type="compositionally biased region" description="Gly residues" evidence="1">
    <location>
        <begin position="109"/>
        <end position="118"/>
    </location>
</feature>
<feature type="compositionally biased region" description="Low complexity" evidence="1">
    <location>
        <begin position="33"/>
        <end position="60"/>
    </location>
</feature>
<proteinExistence type="predicted"/>
<evidence type="ECO:0000313" key="2">
    <source>
        <dbReference type="EMBL" id="QZA08224.1"/>
    </source>
</evidence>
<feature type="region of interest" description="Disordered" evidence="1">
    <location>
        <begin position="29"/>
        <end position="68"/>
    </location>
</feature>
<reference evidence="2" key="1">
    <citation type="submission" date="2021-08" db="EMBL/GenBank/DDBJ databases">
        <title>Whole genome sequencing of non-tuberculosis mycobacteria type-strains.</title>
        <authorList>
            <person name="Igarashi Y."/>
            <person name="Osugi A."/>
            <person name="Mitarai S."/>
        </authorList>
    </citation>
    <scope>NUCLEOTIDE SEQUENCE</scope>
    <source>
        <strain evidence="2">JCM 30995</strain>
    </source>
</reference>
<dbReference type="KEGG" id="mher:K3U94_02470"/>
<name>A0A9X7ZFN4_9MYCO</name>
<evidence type="ECO:0000313" key="3">
    <source>
        <dbReference type="Proteomes" id="UP000825008"/>
    </source>
</evidence>
<dbReference type="Proteomes" id="UP000825008">
    <property type="component" value="Chromosome"/>
</dbReference>
<feature type="region of interest" description="Disordered" evidence="1">
    <location>
        <begin position="98"/>
        <end position="118"/>
    </location>
</feature>
<protein>
    <submittedName>
        <fullName evidence="2">Uncharacterized protein</fullName>
    </submittedName>
</protein>
<sequence>MTSPVQRVTPVSLRDLAQRCAALSGEVEPTMPAASASAWQSSGAAASSVNSGASSVGTASRSRMTASSNKLSIAARGYETMDHNGAATLAAVPQHAGGLPALVPRNSGADGGAGTLGI</sequence>
<organism evidence="2 3">
    <name type="scientific">Mycolicibacter heraklionensis</name>
    <dbReference type="NCBI Taxonomy" id="512402"/>
    <lineage>
        <taxon>Bacteria</taxon>
        <taxon>Bacillati</taxon>
        <taxon>Actinomycetota</taxon>
        <taxon>Actinomycetes</taxon>
        <taxon>Mycobacteriales</taxon>
        <taxon>Mycobacteriaceae</taxon>
        <taxon>Mycolicibacter</taxon>
    </lineage>
</organism>
<gene>
    <name evidence="2" type="ORF">K3U94_02470</name>
</gene>
<dbReference type="EMBL" id="CP080997">
    <property type="protein sequence ID" value="QZA08224.1"/>
    <property type="molecule type" value="Genomic_DNA"/>
</dbReference>
<dbReference type="AlphaFoldDB" id="A0A9X7ZFN4"/>